<organism evidence="2 3">
    <name type="scientific">Exserohilum turcicum (strain 28A)</name>
    <name type="common">Northern leaf blight fungus</name>
    <name type="synonym">Setosphaeria turcica</name>
    <dbReference type="NCBI Taxonomy" id="671987"/>
    <lineage>
        <taxon>Eukaryota</taxon>
        <taxon>Fungi</taxon>
        <taxon>Dikarya</taxon>
        <taxon>Ascomycota</taxon>
        <taxon>Pezizomycotina</taxon>
        <taxon>Dothideomycetes</taxon>
        <taxon>Pleosporomycetidae</taxon>
        <taxon>Pleosporales</taxon>
        <taxon>Pleosporineae</taxon>
        <taxon>Pleosporaceae</taxon>
        <taxon>Exserohilum</taxon>
    </lineage>
</organism>
<feature type="compositionally biased region" description="Polar residues" evidence="1">
    <location>
        <begin position="257"/>
        <end position="268"/>
    </location>
</feature>
<evidence type="ECO:0000313" key="2">
    <source>
        <dbReference type="EMBL" id="EOA85479.1"/>
    </source>
</evidence>
<feature type="compositionally biased region" description="Basic and acidic residues" evidence="1">
    <location>
        <begin position="269"/>
        <end position="282"/>
    </location>
</feature>
<dbReference type="eggNOG" id="ENOG502R6R8">
    <property type="taxonomic scope" value="Eukaryota"/>
</dbReference>
<accession>R0K7H4</accession>
<dbReference type="HOGENOM" id="CLU_987534_0_0_1"/>
<feature type="region of interest" description="Disordered" evidence="1">
    <location>
        <begin position="254"/>
        <end position="282"/>
    </location>
</feature>
<dbReference type="Proteomes" id="UP000016935">
    <property type="component" value="Unassembled WGS sequence"/>
</dbReference>
<reference evidence="2 3" key="1">
    <citation type="journal article" date="2012" name="PLoS Pathog.">
        <title>Diverse lifestyles and strategies of plant pathogenesis encoded in the genomes of eighteen Dothideomycetes fungi.</title>
        <authorList>
            <person name="Ohm R.A."/>
            <person name="Feau N."/>
            <person name="Henrissat B."/>
            <person name="Schoch C.L."/>
            <person name="Horwitz B.A."/>
            <person name="Barry K.W."/>
            <person name="Condon B.J."/>
            <person name="Copeland A.C."/>
            <person name="Dhillon B."/>
            <person name="Glaser F."/>
            <person name="Hesse C.N."/>
            <person name="Kosti I."/>
            <person name="LaButti K."/>
            <person name="Lindquist E.A."/>
            <person name="Lucas S."/>
            <person name="Salamov A.A."/>
            <person name="Bradshaw R.E."/>
            <person name="Ciuffetti L."/>
            <person name="Hamelin R.C."/>
            <person name="Kema G.H.J."/>
            <person name="Lawrence C."/>
            <person name="Scott J.A."/>
            <person name="Spatafora J.W."/>
            <person name="Turgeon B.G."/>
            <person name="de Wit P.J.G.M."/>
            <person name="Zhong S."/>
            <person name="Goodwin S.B."/>
            <person name="Grigoriev I.V."/>
        </authorList>
    </citation>
    <scope>NUCLEOTIDE SEQUENCE [LARGE SCALE GENOMIC DNA]</scope>
    <source>
        <strain evidence="3">28A</strain>
    </source>
</reference>
<name>R0K7H4_EXST2</name>
<gene>
    <name evidence="2" type="ORF">SETTUDRAFT_179906</name>
</gene>
<protein>
    <submittedName>
        <fullName evidence="2">Uncharacterized protein</fullName>
    </submittedName>
</protein>
<dbReference type="OrthoDB" id="3712212at2759"/>
<reference evidence="2 3" key="2">
    <citation type="journal article" date="2013" name="PLoS Genet.">
        <title>Comparative genome structure, secondary metabolite, and effector coding capacity across Cochliobolus pathogens.</title>
        <authorList>
            <person name="Condon B.J."/>
            <person name="Leng Y."/>
            <person name="Wu D."/>
            <person name="Bushley K.E."/>
            <person name="Ohm R.A."/>
            <person name="Otillar R."/>
            <person name="Martin J."/>
            <person name="Schackwitz W."/>
            <person name="Grimwood J."/>
            <person name="MohdZainudin N."/>
            <person name="Xue C."/>
            <person name="Wang R."/>
            <person name="Manning V.A."/>
            <person name="Dhillon B."/>
            <person name="Tu Z.J."/>
            <person name="Steffenson B.J."/>
            <person name="Salamov A."/>
            <person name="Sun H."/>
            <person name="Lowry S."/>
            <person name="LaButti K."/>
            <person name="Han J."/>
            <person name="Copeland A."/>
            <person name="Lindquist E."/>
            <person name="Barry K."/>
            <person name="Schmutz J."/>
            <person name="Baker S.E."/>
            <person name="Ciuffetti L.M."/>
            <person name="Grigoriev I.V."/>
            <person name="Zhong S."/>
            <person name="Turgeon B.G."/>
        </authorList>
    </citation>
    <scope>NUCLEOTIDE SEQUENCE [LARGE SCALE GENOMIC DNA]</scope>
    <source>
        <strain evidence="3">28A</strain>
    </source>
</reference>
<proteinExistence type="predicted"/>
<dbReference type="RefSeq" id="XP_008027853.1">
    <property type="nucleotide sequence ID" value="XM_008029662.1"/>
</dbReference>
<dbReference type="GeneID" id="19401721"/>
<feature type="region of interest" description="Disordered" evidence="1">
    <location>
        <begin position="211"/>
        <end position="230"/>
    </location>
</feature>
<feature type="compositionally biased region" description="Low complexity" evidence="1">
    <location>
        <begin position="47"/>
        <end position="61"/>
    </location>
</feature>
<dbReference type="EMBL" id="KB908703">
    <property type="protein sequence ID" value="EOA85479.1"/>
    <property type="molecule type" value="Genomic_DNA"/>
</dbReference>
<evidence type="ECO:0000256" key="1">
    <source>
        <dbReference type="SAM" id="MobiDB-lite"/>
    </source>
</evidence>
<feature type="region of interest" description="Disordered" evidence="1">
    <location>
        <begin position="39"/>
        <end position="62"/>
    </location>
</feature>
<evidence type="ECO:0000313" key="3">
    <source>
        <dbReference type="Proteomes" id="UP000016935"/>
    </source>
</evidence>
<dbReference type="AlphaFoldDB" id="R0K7H4"/>
<sequence>MDFSNSAFRTAPTSKVSDDVMSHANLVMACRWGWTSSPDADGGGANSPSATSTQPSSSASTFNNVRSKRFAPCQGRLYHQLLCSHRIRTDLVEDCGANCVEPYGNAVGAAFICHECIQGEAAKIWGERQAQHNALYPRMEQMTQEQYDQWYAEHQQLEADFSRDQQVYEMELKAKTRPSNICSAMEASKEEMEFANELDCLSLSLMASNTSTADQAPPQIQGRTRTSLATDPEEQLHWDLNTLALDRGSCGIEYSASHPSSGVNSTRQLDTDKLWRKPRNLD</sequence>
<keyword evidence="3" id="KW-1185">Reference proteome</keyword>